<dbReference type="InterPro" id="IPR007650">
    <property type="entry name" value="Zf-FLZ_dom"/>
</dbReference>
<comment type="caution">
    <text evidence="7">The sequence shown here is derived from an EMBL/GenBank/DDBJ whole genome shotgun (WGS) entry which is preliminary data.</text>
</comment>
<evidence type="ECO:0000259" key="6">
    <source>
        <dbReference type="PROSITE" id="PS51795"/>
    </source>
</evidence>
<evidence type="ECO:0000256" key="4">
    <source>
        <dbReference type="PROSITE-ProRule" id="PRU01131"/>
    </source>
</evidence>
<gene>
    <name evidence="7" type="ORF">F3Y22_tig00111096pilonHSYRG00088</name>
</gene>
<dbReference type="AlphaFoldDB" id="A0A6A2Z351"/>
<evidence type="ECO:0000256" key="1">
    <source>
        <dbReference type="ARBA" id="ARBA00009374"/>
    </source>
</evidence>
<protein>
    <recommendedName>
        <fullName evidence="6">FLZ-type domain-containing protein</fullName>
    </recommendedName>
</protein>
<reference evidence="7" key="1">
    <citation type="submission" date="2019-09" db="EMBL/GenBank/DDBJ databases">
        <title>Draft genome information of white flower Hibiscus syriacus.</title>
        <authorList>
            <person name="Kim Y.-M."/>
        </authorList>
    </citation>
    <scope>NUCLEOTIDE SEQUENCE [LARGE SCALE GENOMIC DNA]</scope>
    <source>
        <strain evidence="7">YM2019G1</strain>
    </source>
</reference>
<dbReference type="PROSITE" id="PS51795">
    <property type="entry name" value="ZF_FLZ"/>
    <property type="match status" value="1"/>
</dbReference>
<sequence length="291" mass="32475">MLRNRSRAVSSNKQALMVDHGSQSSSSQKNLTSPTPSFLCSPRFKAFIAKHLTEPEVLKSPTSILDKKPSFPPCNNPLGYEPKSPENFSSVKHRSPENPEPKGIALAIVDTLEDKPKLRVQIPLIPPSPYDTSSPKSPGDFGIKTRNSHIPSSPFGACMKDSPTIINGRLPVEEMELSEDYTCVISYGPNPKTTHISDDCVVASCCSASQSFLSFCYTCKKNLHQKIDIYIYRFVLIKYKKNMILLSLNGHNVMVGLIIAEAIKHFAVKSADTRKWFYMERRIKNIQLLNG</sequence>
<evidence type="ECO:0000256" key="5">
    <source>
        <dbReference type="SAM" id="MobiDB-lite"/>
    </source>
</evidence>
<keyword evidence="3" id="KW-0863">Zinc-finger</keyword>
<dbReference type="PANTHER" id="PTHR46443:SF3">
    <property type="entry name" value="PROTEIN MARD1"/>
    <property type="match status" value="1"/>
</dbReference>
<evidence type="ECO:0000313" key="7">
    <source>
        <dbReference type="EMBL" id="KAE8685515.1"/>
    </source>
</evidence>
<proteinExistence type="inferred from homology"/>
<keyword evidence="8" id="KW-1185">Reference proteome</keyword>
<dbReference type="Proteomes" id="UP000436088">
    <property type="component" value="Unassembled WGS sequence"/>
</dbReference>
<dbReference type="Pfam" id="PF04570">
    <property type="entry name" value="zf-FLZ"/>
    <property type="match status" value="1"/>
</dbReference>
<dbReference type="EMBL" id="VEPZ02001230">
    <property type="protein sequence ID" value="KAE8685515.1"/>
    <property type="molecule type" value="Genomic_DNA"/>
</dbReference>
<feature type="zinc finger region" description="FLZ-type" evidence="4">
    <location>
        <begin position="211"/>
        <end position="291"/>
    </location>
</feature>
<organism evidence="7 8">
    <name type="scientific">Hibiscus syriacus</name>
    <name type="common">Rose of Sharon</name>
    <dbReference type="NCBI Taxonomy" id="106335"/>
    <lineage>
        <taxon>Eukaryota</taxon>
        <taxon>Viridiplantae</taxon>
        <taxon>Streptophyta</taxon>
        <taxon>Embryophyta</taxon>
        <taxon>Tracheophyta</taxon>
        <taxon>Spermatophyta</taxon>
        <taxon>Magnoliopsida</taxon>
        <taxon>eudicotyledons</taxon>
        <taxon>Gunneridae</taxon>
        <taxon>Pentapetalae</taxon>
        <taxon>rosids</taxon>
        <taxon>malvids</taxon>
        <taxon>Malvales</taxon>
        <taxon>Malvaceae</taxon>
        <taxon>Malvoideae</taxon>
        <taxon>Hibiscus</taxon>
    </lineage>
</organism>
<keyword evidence="3" id="KW-0862">Zinc</keyword>
<dbReference type="InterPro" id="IPR044593">
    <property type="entry name" value="FLZ8/MARD1"/>
</dbReference>
<dbReference type="PANTHER" id="PTHR46443">
    <property type="entry name" value="FCS-LIKE ZINC FINGER 8"/>
    <property type="match status" value="1"/>
</dbReference>
<evidence type="ECO:0000256" key="3">
    <source>
        <dbReference type="ARBA" id="ARBA00022771"/>
    </source>
</evidence>
<accession>A0A6A2Z351</accession>
<evidence type="ECO:0000313" key="8">
    <source>
        <dbReference type="Proteomes" id="UP000436088"/>
    </source>
</evidence>
<feature type="region of interest" description="Disordered" evidence="5">
    <location>
        <begin position="1"/>
        <end position="36"/>
    </location>
</feature>
<dbReference type="GO" id="GO:0008270">
    <property type="term" value="F:zinc ion binding"/>
    <property type="evidence" value="ECO:0007669"/>
    <property type="project" value="UniProtKB-KW"/>
</dbReference>
<feature type="domain" description="FLZ-type" evidence="6">
    <location>
        <begin position="211"/>
        <end position="291"/>
    </location>
</feature>
<feature type="region of interest" description="Disordered" evidence="5">
    <location>
        <begin position="60"/>
        <end position="101"/>
    </location>
</feature>
<keyword evidence="2" id="KW-0479">Metal-binding</keyword>
<comment type="similarity">
    <text evidence="1">Belongs to the FLZ family.</text>
</comment>
<name>A0A6A2Z351_HIBSY</name>
<evidence type="ECO:0000256" key="2">
    <source>
        <dbReference type="ARBA" id="ARBA00022723"/>
    </source>
</evidence>